<dbReference type="GO" id="GO:0048046">
    <property type="term" value="C:apoplast"/>
    <property type="evidence" value="ECO:0007669"/>
    <property type="project" value="UniProtKB-SubCell"/>
</dbReference>
<dbReference type="Pfam" id="PF04043">
    <property type="entry name" value="PMEI"/>
    <property type="match status" value="1"/>
</dbReference>
<dbReference type="AlphaFoldDB" id="A0A8T2XK73"/>
<proteinExistence type="inferred from homology"/>
<evidence type="ECO:0000313" key="10">
    <source>
        <dbReference type="Proteomes" id="UP000807159"/>
    </source>
</evidence>
<dbReference type="EMBL" id="JACEGQ020000012">
    <property type="protein sequence ID" value="KAH8492541.1"/>
    <property type="molecule type" value="Genomic_DNA"/>
</dbReference>
<evidence type="ECO:0000313" key="9">
    <source>
        <dbReference type="EMBL" id="KAH8492541.1"/>
    </source>
</evidence>
<feature type="signal peptide" evidence="7">
    <location>
        <begin position="1"/>
        <end position="36"/>
    </location>
</feature>
<keyword evidence="4 7" id="KW-0732">Signal</keyword>
<evidence type="ECO:0000256" key="7">
    <source>
        <dbReference type="SAM" id="SignalP"/>
    </source>
</evidence>
<sequence length="203" mass="21910">MAAKITSSSSSSSFNVLALLLTLLLCISTDVQLSLADTTSKTYTNYLQTACNSTTYPQLCFKSLSSYTSTIKTNDLKLCRTALTVTLKAASNTSSLVKALSKQKSLSKTEAGIIKDCIEVIGDSIDELNQSLKALGSLKGSDIEFQIANIKTWISAAITDEDTCTEGFEERNITDEVMIKIRKSIVNVTRLTSNALALINILS</sequence>
<keyword evidence="5" id="KW-1015">Disulfide bond</keyword>
<protein>
    <recommendedName>
        <fullName evidence="8">Pectinesterase inhibitor domain-containing protein</fullName>
    </recommendedName>
</protein>
<evidence type="ECO:0000256" key="3">
    <source>
        <dbReference type="ARBA" id="ARBA00022525"/>
    </source>
</evidence>
<dbReference type="Gene3D" id="1.20.140.40">
    <property type="entry name" value="Invertase/pectin methylesterase inhibitor family protein"/>
    <property type="match status" value="1"/>
</dbReference>
<comment type="similarity">
    <text evidence="6">Belongs to the PMEI family.</text>
</comment>
<evidence type="ECO:0000256" key="6">
    <source>
        <dbReference type="ARBA" id="ARBA00038471"/>
    </source>
</evidence>
<keyword evidence="2" id="KW-0052">Apoplast</keyword>
<comment type="subcellular location">
    <subcellularLocation>
        <location evidence="1">Secreted</location>
        <location evidence="1">Extracellular space</location>
        <location evidence="1">Apoplast</location>
    </subcellularLocation>
</comment>
<dbReference type="GO" id="GO:0004857">
    <property type="term" value="F:enzyme inhibitor activity"/>
    <property type="evidence" value="ECO:0007669"/>
    <property type="project" value="InterPro"/>
</dbReference>
<evidence type="ECO:0000256" key="5">
    <source>
        <dbReference type="ARBA" id="ARBA00023157"/>
    </source>
</evidence>
<reference evidence="9" key="1">
    <citation type="journal article" date="2021" name="J. Hered.">
        <title>Genome Assembly of Salicaceae Populus deltoides (Eastern Cottonwood) I-69 Based on Nanopore Sequencing and Hi-C Technologies.</title>
        <authorList>
            <person name="Bai S."/>
            <person name="Wu H."/>
            <person name="Zhang J."/>
            <person name="Pan Z."/>
            <person name="Zhao W."/>
            <person name="Li Z."/>
            <person name="Tong C."/>
        </authorList>
    </citation>
    <scope>NUCLEOTIDE SEQUENCE</scope>
    <source>
        <tissue evidence="9">Leaf</tissue>
    </source>
</reference>
<feature type="domain" description="Pectinesterase inhibitor" evidence="8">
    <location>
        <begin position="42"/>
        <end position="198"/>
    </location>
</feature>
<keyword evidence="3" id="KW-0964">Secreted</keyword>
<accession>A0A8T2XK73</accession>
<organism evidence="9 10">
    <name type="scientific">Populus deltoides</name>
    <name type="common">Eastern poplar</name>
    <name type="synonym">Eastern cottonwood</name>
    <dbReference type="NCBI Taxonomy" id="3696"/>
    <lineage>
        <taxon>Eukaryota</taxon>
        <taxon>Viridiplantae</taxon>
        <taxon>Streptophyta</taxon>
        <taxon>Embryophyta</taxon>
        <taxon>Tracheophyta</taxon>
        <taxon>Spermatophyta</taxon>
        <taxon>Magnoliopsida</taxon>
        <taxon>eudicotyledons</taxon>
        <taxon>Gunneridae</taxon>
        <taxon>Pentapetalae</taxon>
        <taxon>rosids</taxon>
        <taxon>fabids</taxon>
        <taxon>Malpighiales</taxon>
        <taxon>Salicaceae</taxon>
        <taxon>Saliceae</taxon>
        <taxon>Populus</taxon>
    </lineage>
</organism>
<evidence type="ECO:0000256" key="2">
    <source>
        <dbReference type="ARBA" id="ARBA00022523"/>
    </source>
</evidence>
<name>A0A8T2XK73_POPDE</name>
<dbReference type="SMART" id="SM00856">
    <property type="entry name" value="PMEI"/>
    <property type="match status" value="1"/>
</dbReference>
<evidence type="ECO:0000256" key="4">
    <source>
        <dbReference type="ARBA" id="ARBA00022729"/>
    </source>
</evidence>
<evidence type="ECO:0000259" key="8">
    <source>
        <dbReference type="SMART" id="SM00856"/>
    </source>
</evidence>
<comment type="caution">
    <text evidence="9">The sequence shown here is derived from an EMBL/GenBank/DDBJ whole genome shotgun (WGS) entry which is preliminary data.</text>
</comment>
<dbReference type="SUPFAM" id="SSF101148">
    <property type="entry name" value="Plant invertase/pectin methylesterase inhibitor"/>
    <property type="match status" value="1"/>
</dbReference>
<dbReference type="NCBIfam" id="TIGR01614">
    <property type="entry name" value="PME_inhib"/>
    <property type="match status" value="1"/>
</dbReference>
<feature type="chain" id="PRO_5035886560" description="Pectinesterase inhibitor domain-containing protein" evidence="7">
    <location>
        <begin position="37"/>
        <end position="203"/>
    </location>
</feature>
<dbReference type="InterPro" id="IPR051955">
    <property type="entry name" value="PME_Inhibitor"/>
</dbReference>
<dbReference type="CDD" id="cd15798">
    <property type="entry name" value="PMEI-like_3"/>
    <property type="match status" value="1"/>
</dbReference>
<dbReference type="InterPro" id="IPR035513">
    <property type="entry name" value="Invertase/methylesterase_inhib"/>
</dbReference>
<dbReference type="PANTHER" id="PTHR31080:SF15">
    <property type="entry name" value="INVERTASE"/>
    <property type="match status" value="1"/>
</dbReference>
<dbReference type="PANTHER" id="PTHR31080">
    <property type="entry name" value="PECTINESTERASE INHIBITOR-LIKE"/>
    <property type="match status" value="1"/>
</dbReference>
<evidence type="ECO:0000256" key="1">
    <source>
        <dbReference type="ARBA" id="ARBA00004271"/>
    </source>
</evidence>
<dbReference type="InterPro" id="IPR006501">
    <property type="entry name" value="Pectinesterase_inhib_dom"/>
</dbReference>
<gene>
    <name evidence="9" type="ORF">H0E87_021930</name>
</gene>
<keyword evidence="10" id="KW-1185">Reference proteome</keyword>
<dbReference type="Proteomes" id="UP000807159">
    <property type="component" value="Chromosome 12"/>
</dbReference>
<dbReference type="FunFam" id="1.20.140.40:FF:000006">
    <property type="entry name" value="Pectinesterase inhibitor 3"/>
    <property type="match status" value="1"/>
</dbReference>